<name>A0ABN8ZRB1_RANTA</name>
<gene>
    <name evidence="1" type="ORF">MRATA1EN1_LOCUS25444</name>
</gene>
<protein>
    <submittedName>
        <fullName evidence="1">Uncharacterized protein</fullName>
    </submittedName>
</protein>
<organism evidence="1 2">
    <name type="scientific">Rangifer tarandus platyrhynchus</name>
    <name type="common">Svalbard reindeer</name>
    <dbReference type="NCBI Taxonomy" id="3082113"/>
    <lineage>
        <taxon>Eukaryota</taxon>
        <taxon>Metazoa</taxon>
        <taxon>Chordata</taxon>
        <taxon>Craniata</taxon>
        <taxon>Vertebrata</taxon>
        <taxon>Euteleostomi</taxon>
        <taxon>Mammalia</taxon>
        <taxon>Eutheria</taxon>
        <taxon>Laurasiatheria</taxon>
        <taxon>Artiodactyla</taxon>
        <taxon>Ruminantia</taxon>
        <taxon>Pecora</taxon>
        <taxon>Cervidae</taxon>
        <taxon>Odocoileinae</taxon>
        <taxon>Rangifer</taxon>
    </lineage>
</organism>
<evidence type="ECO:0000313" key="2">
    <source>
        <dbReference type="Proteomes" id="UP001176941"/>
    </source>
</evidence>
<evidence type="ECO:0000313" key="1">
    <source>
        <dbReference type="EMBL" id="CAI9176482.1"/>
    </source>
</evidence>
<dbReference type="EMBL" id="OX459942">
    <property type="protein sequence ID" value="CAI9176482.1"/>
    <property type="molecule type" value="Genomic_DNA"/>
</dbReference>
<reference evidence="1" key="1">
    <citation type="submission" date="2023-04" db="EMBL/GenBank/DDBJ databases">
        <authorList>
            <consortium name="ELIXIR-Norway"/>
        </authorList>
    </citation>
    <scope>NUCLEOTIDE SEQUENCE [LARGE SCALE GENOMIC DNA]</scope>
</reference>
<proteinExistence type="predicted"/>
<accession>A0ABN8ZRB1</accession>
<keyword evidence="2" id="KW-1185">Reference proteome</keyword>
<sequence>MGIGRGKVACEGAECAKQAVERVSWRHCGMYLESQEMESFQGWGEVGRIIPIGIGTGNSAWSLICCPEGGGLAEGVGISIQRVGFGAYTEGTSLWNGSSGFSGARKRCFD</sequence>
<dbReference type="Proteomes" id="UP001176941">
    <property type="component" value="Chromosome 6"/>
</dbReference>